<evidence type="ECO:0000313" key="1">
    <source>
        <dbReference type="EMBL" id="KDR77725.1"/>
    </source>
</evidence>
<gene>
    <name evidence="1" type="ORF">GALMADRAFT_245841</name>
</gene>
<dbReference type="Proteomes" id="UP000027222">
    <property type="component" value="Unassembled WGS sequence"/>
</dbReference>
<protein>
    <submittedName>
        <fullName evidence="1">Uncharacterized protein</fullName>
    </submittedName>
</protein>
<organism evidence="1 2">
    <name type="scientific">Galerina marginata (strain CBS 339.88)</name>
    <dbReference type="NCBI Taxonomy" id="685588"/>
    <lineage>
        <taxon>Eukaryota</taxon>
        <taxon>Fungi</taxon>
        <taxon>Dikarya</taxon>
        <taxon>Basidiomycota</taxon>
        <taxon>Agaricomycotina</taxon>
        <taxon>Agaricomycetes</taxon>
        <taxon>Agaricomycetidae</taxon>
        <taxon>Agaricales</taxon>
        <taxon>Agaricineae</taxon>
        <taxon>Strophariaceae</taxon>
        <taxon>Galerina</taxon>
    </lineage>
</organism>
<reference evidence="2" key="1">
    <citation type="journal article" date="2014" name="Proc. Natl. Acad. Sci. U.S.A.">
        <title>Extensive sampling of basidiomycete genomes demonstrates inadequacy of the white-rot/brown-rot paradigm for wood decay fungi.</title>
        <authorList>
            <person name="Riley R."/>
            <person name="Salamov A.A."/>
            <person name="Brown D.W."/>
            <person name="Nagy L.G."/>
            <person name="Floudas D."/>
            <person name="Held B.W."/>
            <person name="Levasseur A."/>
            <person name="Lombard V."/>
            <person name="Morin E."/>
            <person name="Otillar R."/>
            <person name="Lindquist E.A."/>
            <person name="Sun H."/>
            <person name="LaButti K.M."/>
            <person name="Schmutz J."/>
            <person name="Jabbour D."/>
            <person name="Luo H."/>
            <person name="Baker S.E."/>
            <person name="Pisabarro A.G."/>
            <person name="Walton J.D."/>
            <person name="Blanchette R.A."/>
            <person name="Henrissat B."/>
            <person name="Martin F."/>
            <person name="Cullen D."/>
            <person name="Hibbett D.S."/>
            <person name="Grigoriev I.V."/>
        </authorList>
    </citation>
    <scope>NUCLEOTIDE SEQUENCE [LARGE SCALE GENOMIC DNA]</scope>
    <source>
        <strain evidence="2">CBS 339.88</strain>
    </source>
</reference>
<accession>A0A067T3F4</accession>
<proteinExistence type="predicted"/>
<evidence type="ECO:0000313" key="2">
    <source>
        <dbReference type="Proteomes" id="UP000027222"/>
    </source>
</evidence>
<dbReference type="OrthoDB" id="3353710at2759"/>
<dbReference type="Gene3D" id="1.20.1280.50">
    <property type="match status" value="1"/>
</dbReference>
<dbReference type="AlphaFoldDB" id="A0A067T3F4"/>
<dbReference type="HOGENOM" id="CLU_030662_0_0_1"/>
<keyword evidence="2" id="KW-1185">Reference proteome</keyword>
<name>A0A067T3F4_GALM3</name>
<sequence length="524" mass="60515">MCVQLNRDLLWQIFSVNAEMGPLEREPHYIPAIHTLRRTSQVCSTWRDLALDAQSLWGRVIDFNCLHHEEWRDEVLRRTGTSLLFVRCGREHWKKPGSLDFENNIISILSEIWARLRSLQVKFWRPQAAYYANDSAIWRLLERPAYALEVFELVLCFPAHAQHRRNPPVLSPSGFKVFNHHAPALNVFIAPHIRPDIRASWTSQCRTLALDTPIPVYELLEAVKNMPFLESLEDKSGFAIINGDADSLRSLSSKKFQFPRLQRINISTTLNIMPHLTFLRHLEPVYGTILTFNSRPRELESDPDDEAISVAADVLHTFSKNAELMRSTEVELNLMRYNFTFQALLPRKTTFRFFQHCYHDLPVHAVFELFGALNFTDFPLARKLTLGLQGVEDVHYSDPKVARFLKSVAAIEFLETTPVTLQFLLRLPNSIMEHVFPELQHISIRYAGTVSHLHQFLAYRRAIPRPISILSISIDSERLDLTSLEEFTGLKVIMFYHGYEDEESYKIGEYICGSGNPGELILEL</sequence>
<dbReference type="EMBL" id="KL142376">
    <property type="protein sequence ID" value="KDR77725.1"/>
    <property type="molecule type" value="Genomic_DNA"/>
</dbReference>